<dbReference type="SUPFAM" id="SSF51283">
    <property type="entry name" value="dUTPase-like"/>
    <property type="match status" value="1"/>
</dbReference>
<reference evidence="6" key="1">
    <citation type="submission" date="2023-07" db="EMBL/GenBank/DDBJ databases">
        <authorList>
            <person name="Pelsma A.J. K."/>
        </authorList>
    </citation>
    <scope>NUCLEOTIDE SEQUENCE</scope>
</reference>
<dbReference type="InterPro" id="IPR029054">
    <property type="entry name" value="dUTPase-like"/>
</dbReference>
<protein>
    <recommendedName>
        <fullName evidence="2">dUTP diphosphatase</fullName>
        <ecNumber evidence="2">3.6.1.23</ecNumber>
    </recommendedName>
</protein>
<feature type="domain" description="dUTPase-like" evidence="5">
    <location>
        <begin position="15"/>
        <end position="147"/>
    </location>
</feature>
<sequence length="154" mass="15903">MKVCIRRLTNGEGLPAPAYASPGAAGLDLYAALPAGQKLVLEPGARDLIPTGVQIALPDGYEAQLRPRSGLAVEHGVTVLNAPGTIDSDYRGEVKALLVNHGGQPFEITRGMRIAQLVVAPVIRAALVEVEELDETSRGAGGFGSTGLHGDAGE</sequence>
<keyword evidence="3 6" id="KW-0378">Hydrolase</keyword>
<dbReference type="EMBL" id="OY288114">
    <property type="protein sequence ID" value="CAJ0856884.1"/>
    <property type="molecule type" value="Genomic_DNA"/>
</dbReference>
<dbReference type="Pfam" id="PF00692">
    <property type="entry name" value="dUTPase"/>
    <property type="match status" value="1"/>
</dbReference>
<dbReference type="InterPro" id="IPR036157">
    <property type="entry name" value="dUTPase-like_sf"/>
</dbReference>
<dbReference type="PANTHER" id="PTHR11241:SF0">
    <property type="entry name" value="DEOXYURIDINE 5'-TRIPHOSPHATE NUCLEOTIDOHYDROLASE"/>
    <property type="match status" value="1"/>
</dbReference>
<dbReference type="CDD" id="cd07557">
    <property type="entry name" value="trimeric_dUTPase"/>
    <property type="match status" value="1"/>
</dbReference>
<evidence type="ECO:0000259" key="5">
    <source>
        <dbReference type="Pfam" id="PF00692"/>
    </source>
</evidence>
<accession>A0AA48M013</accession>
<dbReference type="AlphaFoldDB" id="A0AA48M013"/>
<dbReference type="InterPro" id="IPR008181">
    <property type="entry name" value="dUTPase"/>
</dbReference>
<dbReference type="InterPro" id="IPR033704">
    <property type="entry name" value="dUTPase_trimeric"/>
</dbReference>
<comment type="similarity">
    <text evidence="1">Belongs to the dUTPase family.</text>
</comment>
<proteinExistence type="inferred from homology"/>
<dbReference type="NCBIfam" id="NF001862">
    <property type="entry name" value="PRK00601.1"/>
    <property type="match status" value="1"/>
</dbReference>
<dbReference type="GO" id="GO:0046081">
    <property type="term" value="P:dUTP catabolic process"/>
    <property type="evidence" value="ECO:0007669"/>
    <property type="project" value="InterPro"/>
</dbReference>
<gene>
    <name evidence="6" type="primary">dut/DUT</name>
    <name evidence="6" type="ORF">AMST5_00964</name>
</gene>
<dbReference type="GO" id="GO:0004170">
    <property type="term" value="F:dUTP diphosphatase activity"/>
    <property type="evidence" value="ECO:0007669"/>
    <property type="project" value="UniProtKB-EC"/>
</dbReference>
<organism evidence="6">
    <name type="scientific">freshwater sediment metagenome</name>
    <dbReference type="NCBI Taxonomy" id="556182"/>
    <lineage>
        <taxon>unclassified sequences</taxon>
        <taxon>metagenomes</taxon>
        <taxon>ecological metagenomes</taxon>
    </lineage>
</organism>
<evidence type="ECO:0000256" key="3">
    <source>
        <dbReference type="ARBA" id="ARBA00022801"/>
    </source>
</evidence>
<keyword evidence="4" id="KW-0546">Nucleotide metabolism</keyword>
<dbReference type="GO" id="GO:0000287">
    <property type="term" value="F:magnesium ion binding"/>
    <property type="evidence" value="ECO:0007669"/>
    <property type="project" value="InterPro"/>
</dbReference>
<dbReference type="HAMAP" id="MF_00116">
    <property type="entry name" value="dUTPase_bact"/>
    <property type="match status" value="1"/>
</dbReference>
<evidence type="ECO:0000256" key="4">
    <source>
        <dbReference type="ARBA" id="ARBA00023080"/>
    </source>
</evidence>
<dbReference type="Gene3D" id="2.70.40.10">
    <property type="match status" value="1"/>
</dbReference>
<dbReference type="GO" id="GO:0006226">
    <property type="term" value="P:dUMP biosynthetic process"/>
    <property type="evidence" value="ECO:0007669"/>
    <property type="project" value="InterPro"/>
</dbReference>
<dbReference type="EC" id="3.6.1.23" evidence="2"/>
<dbReference type="NCBIfam" id="TIGR00576">
    <property type="entry name" value="dut"/>
    <property type="match status" value="1"/>
</dbReference>
<name>A0AA48M013_9ZZZZ</name>
<evidence type="ECO:0000313" key="6">
    <source>
        <dbReference type="EMBL" id="CAJ0856884.1"/>
    </source>
</evidence>
<evidence type="ECO:0000256" key="1">
    <source>
        <dbReference type="ARBA" id="ARBA00006581"/>
    </source>
</evidence>
<dbReference type="PANTHER" id="PTHR11241">
    <property type="entry name" value="DEOXYURIDINE 5'-TRIPHOSPHATE NUCLEOTIDOHYDROLASE"/>
    <property type="match status" value="1"/>
</dbReference>
<evidence type="ECO:0000256" key="2">
    <source>
        <dbReference type="ARBA" id="ARBA00012379"/>
    </source>
</evidence>